<evidence type="ECO:0000259" key="6">
    <source>
        <dbReference type="SMART" id="SM00732"/>
    </source>
</evidence>
<dbReference type="HAMAP" id="MF_00651">
    <property type="entry name" value="Nuclease_YqgF"/>
    <property type="match status" value="1"/>
</dbReference>
<dbReference type="SUPFAM" id="SSF53098">
    <property type="entry name" value="Ribonuclease H-like"/>
    <property type="match status" value="1"/>
</dbReference>
<evidence type="ECO:0000256" key="1">
    <source>
        <dbReference type="ARBA" id="ARBA00022490"/>
    </source>
</evidence>
<dbReference type="Proteomes" id="UP000248616">
    <property type="component" value="Unassembled WGS sequence"/>
</dbReference>
<organism evidence="7 8">
    <name type="scientific">Mesorhizobium kowhaii</name>
    <dbReference type="NCBI Taxonomy" id="1300272"/>
    <lineage>
        <taxon>Bacteria</taxon>
        <taxon>Pseudomonadati</taxon>
        <taxon>Pseudomonadota</taxon>
        <taxon>Alphaproteobacteria</taxon>
        <taxon>Hyphomicrobiales</taxon>
        <taxon>Phyllobacteriaceae</taxon>
        <taxon>Mesorhizobium</taxon>
    </lineage>
</organism>
<sequence length="168" mass="18075">MGIITIEELPARLAGGKTLAGLDLGDKTIGVAVSDQRFSFAHPRPVIMRKKFSLDAAVLLALLQKENAGAVVIGLPINMDGSEGPRAQKSRAFVRNMAQVSDLPFVLWDERLSTVAAERTLIEMDFSRRKRAGKIDSAAAAFILQGVLDRLQSLHASARTEPDPPSAA</sequence>
<evidence type="ECO:0000313" key="8">
    <source>
        <dbReference type="Proteomes" id="UP000248616"/>
    </source>
</evidence>
<dbReference type="Pfam" id="PF03652">
    <property type="entry name" value="RuvX"/>
    <property type="match status" value="1"/>
</dbReference>
<comment type="caution">
    <text evidence="7">The sequence shown here is derived from an EMBL/GenBank/DDBJ whole genome shotgun (WGS) entry which is preliminary data.</text>
</comment>
<keyword evidence="2 5" id="KW-0690">Ribosome biogenesis</keyword>
<dbReference type="GO" id="GO:0000967">
    <property type="term" value="P:rRNA 5'-end processing"/>
    <property type="evidence" value="ECO:0007669"/>
    <property type="project" value="UniProtKB-UniRule"/>
</dbReference>
<dbReference type="SMART" id="SM00732">
    <property type="entry name" value="YqgFc"/>
    <property type="match status" value="1"/>
</dbReference>
<dbReference type="EC" id="3.1.-.-" evidence="5"/>
<dbReference type="GO" id="GO:0004518">
    <property type="term" value="F:nuclease activity"/>
    <property type="evidence" value="ECO:0007669"/>
    <property type="project" value="UniProtKB-KW"/>
</dbReference>
<dbReference type="EMBL" id="MZXV01000051">
    <property type="protein sequence ID" value="PZV36353.1"/>
    <property type="molecule type" value="Genomic_DNA"/>
</dbReference>
<dbReference type="GO" id="GO:0005829">
    <property type="term" value="C:cytosol"/>
    <property type="evidence" value="ECO:0007669"/>
    <property type="project" value="TreeGrafter"/>
</dbReference>
<dbReference type="RefSeq" id="WP_111546507.1">
    <property type="nucleotide sequence ID" value="NZ_JBHLYT010000006.1"/>
</dbReference>
<dbReference type="InterPro" id="IPR037027">
    <property type="entry name" value="YqgF/RNaseH-like_dom_sf"/>
</dbReference>
<dbReference type="OrthoDB" id="9796140at2"/>
<dbReference type="InterPro" id="IPR006641">
    <property type="entry name" value="YqgF/RNaseH-like_dom"/>
</dbReference>
<evidence type="ECO:0000256" key="3">
    <source>
        <dbReference type="ARBA" id="ARBA00022722"/>
    </source>
</evidence>
<feature type="domain" description="YqgF/RNase H-like" evidence="6">
    <location>
        <begin position="17"/>
        <end position="117"/>
    </location>
</feature>
<dbReference type="AlphaFoldDB" id="A0A2W7CIR2"/>
<accession>A0A2W7CIR2</accession>
<proteinExistence type="inferred from homology"/>
<dbReference type="InterPro" id="IPR012337">
    <property type="entry name" value="RNaseH-like_sf"/>
</dbReference>
<dbReference type="PANTHER" id="PTHR33317:SF4">
    <property type="entry name" value="POLYNUCLEOTIDYL TRANSFERASE, RIBONUCLEASE H-LIKE SUPERFAMILY PROTEIN"/>
    <property type="match status" value="1"/>
</dbReference>
<evidence type="ECO:0000256" key="4">
    <source>
        <dbReference type="ARBA" id="ARBA00022801"/>
    </source>
</evidence>
<evidence type="ECO:0000313" key="7">
    <source>
        <dbReference type="EMBL" id="PZV36353.1"/>
    </source>
</evidence>
<dbReference type="GO" id="GO:0016788">
    <property type="term" value="F:hydrolase activity, acting on ester bonds"/>
    <property type="evidence" value="ECO:0007669"/>
    <property type="project" value="UniProtKB-UniRule"/>
</dbReference>
<comment type="function">
    <text evidence="5">Could be a nuclease involved in processing of the 5'-end of pre-16S rRNA.</text>
</comment>
<keyword evidence="1 5" id="KW-0963">Cytoplasm</keyword>
<dbReference type="NCBIfam" id="TIGR00250">
    <property type="entry name" value="RNAse_H_YqgF"/>
    <property type="match status" value="1"/>
</dbReference>
<dbReference type="Gene3D" id="3.30.420.140">
    <property type="entry name" value="YqgF/RNase H-like domain"/>
    <property type="match status" value="1"/>
</dbReference>
<comment type="subcellular location">
    <subcellularLocation>
        <location evidence="5">Cytoplasm</location>
    </subcellularLocation>
</comment>
<dbReference type="PANTHER" id="PTHR33317">
    <property type="entry name" value="POLYNUCLEOTIDYL TRANSFERASE, RIBONUCLEASE H-LIKE SUPERFAMILY PROTEIN"/>
    <property type="match status" value="1"/>
</dbReference>
<dbReference type="InterPro" id="IPR005227">
    <property type="entry name" value="YqgF"/>
</dbReference>
<gene>
    <name evidence="7" type="ORF">B5V02_23545</name>
</gene>
<comment type="similarity">
    <text evidence="5">Belongs to the YqgF HJR family.</text>
</comment>
<reference evidence="8" key="1">
    <citation type="submission" date="2017-03" db="EMBL/GenBank/DDBJ databases">
        <authorList>
            <person name="Safronova V.I."/>
            <person name="Sazanova A.L."/>
            <person name="Chirak E.R."/>
        </authorList>
    </citation>
    <scope>NUCLEOTIDE SEQUENCE [LARGE SCALE GENOMIC DNA]</scope>
    <source>
        <strain evidence="8">Ach-343</strain>
    </source>
</reference>
<evidence type="ECO:0000256" key="2">
    <source>
        <dbReference type="ARBA" id="ARBA00022517"/>
    </source>
</evidence>
<keyword evidence="3 5" id="KW-0540">Nuclease</keyword>
<name>A0A2W7CIR2_9HYPH</name>
<protein>
    <recommendedName>
        <fullName evidence="5">Putative pre-16S rRNA nuclease</fullName>
        <ecNumber evidence="5">3.1.-.-</ecNumber>
    </recommendedName>
</protein>
<keyword evidence="4 5" id="KW-0378">Hydrolase</keyword>
<evidence type="ECO:0000256" key="5">
    <source>
        <dbReference type="HAMAP-Rule" id="MF_00651"/>
    </source>
</evidence>
<keyword evidence="8" id="KW-1185">Reference proteome</keyword>
<dbReference type="CDD" id="cd16964">
    <property type="entry name" value="YqgF"/>
    <property type="match status" value="1"/>
</dbReference>